<dbReference type="InterPro" id="IPR041459">
    <property type="entry name" value="MPTase-PolyVal"/>
</dbReference>
<sequence length="889" mass="99091">MRDDRQKPHDTKDPSYQKVVSWLLKRWAEGDLPPWRKPWTPPPWPDRPHNPFTQAVYQGGNAFTLTLAAMAHDLPLFATYKQIKEHGGQVRGGEQGVPIIVWKEWRPKGDQNAPEPGAPQEAATEDAPPRLFARTYAVFNIAQTDGLEHLLAAAKPPATWSPERAGALFEERIAETGMRIERGVGNRAFFRASERLIHLPVEGRFPNASAFYATLLHEAVHSTGPALDRSAFYQKKGMDRDQAYAAEELTAEIGMLLLARRLNVPIAPEDAEQTASYLKGWSLRAAVESDPKLLFETARLAQQAVDHLITPEFAQKLEVVQKTWTGQTQTLSGSLREPAPTAPERQSLSVDLDAGEHYTFHSDAGHGWLEVPRSDLKALGIEAEITPYSYVKGNMVFLEEDLDAGRFMTALERYMGKEYTWPEVSRDIDDGDHSPIRHYPRYEAPAPAKVMREDKDWTVSRGDYVRYLDKTGTKREGVVLDATQPGEPTRLRDIYRWPNGTPGMDGVDQIAPMVLPEQLLEHIPGAVQPGPDLDAIDPRTDDYRRTMGMDDSRALAEHAVLMAVESARGVTDPVLLRPHSEANKQIYHKIVLTHRTDLADHVRQEPTDPDKPILEIQAHPRQRISGVLRDYEKTAVLLDTREFGPVSVEIGKQFLADSLGDDYLRKSLGKPVELSISGDGRVLSVHNPELGDTPAKDIFASPAIPYGLMPYRNMEQKGVGEITGRLTQIHDTNVLEIQSAGQPLLVSGREPDARHQAEIRNLIGHTVTITPNPEGILQVADRGSKRELGDSGEIPVERLQPGDRIWEGNHWMTVHSVEFPGDRVGLHNPVRIRFGDPDGDDTGSTLVPAGTRVTLRTAEEPRAERGMAETHETRPAPAHLPVQSRGRRP</sequence>
<evidence type="ECO:0008006" key="6">
    <source>
        <dbReference type="Google" id="ProtNLM"/>
    </source>
</evidence>
<evidence type="ECO:0000259" key="3">
    <source>
        <dbReference type="Pfam" id="PF18818"/>
    </source>
</evidence>
<dbReference type="Pfam" id="PF08401">
    <property type="entry name" value="ArdcN"/>
    <property type="match status" value="1"/>
</dbReference>
<dbReference type="KEGG" id="afi:Acife_0438"/>
<reference evidence="4 5" key="1">
    <citation type="journal article" date="2011" name="J. Bacteriol.">
        <title>Draft genome of the psychrotolerant acidophile Acidithiobacillus ferrivorans SS3.</title>
        <authorList>
            <person name="Liljeqvist M."/>
            <person name="Valdes J."/>
            <person name="Holmes D.S."/>
            <person name="Dopson M."/>
        </authorList>
    </citation>
    <scope>NUCLEOTIDE SEQUENCE [LARGE SCALE GENOMIC DNA]</scope>
    <source>
        <strain evidence="4 5">SS3</strain>
    </source>
</reference>
<proteinExistence type="predicted"/>
<name>G0JTA2_9PROT</name>
<dbReference type="GO" id="GO:0003697">
    <property type="term" value="F:single-stranded DNA binding"/>
    <property type="evidence" value="ECO:0007669"/>
    <property type="project" value="InterPro"/>
</dbReference>
<dbReference type="Pfam" id="PF18818">
    <property type="entry name" value="MPTase-PolyVal"/>
    <property type="match status" value="1"/>
</dbReference>
<dbReference type="Proteomes" id="UP000009220">
    <property type="component" value="Chromosome"/>
</dbReference>
<accession>G0JTA2</accession>
<dbReference type="InterPro" id="IPR013610">
    <property type="entry name" value="ArdC_N"/>
</dbReference>
<feature type="region of interest" description="Disordered" evidence="1">
    <location>
        <begin position="107"/>
        <end position="127"/>
    </location>
</feature>
<dbReference type="STRING" id="743299.Acife_0438"/>
<feature type="domain" description="N-terminal" evidence="2">
    <location>
        <begin position="16"/>
        <end position="139"/>
    </location>
</feature>
<dbReference type="eggNOG" id="COG4227">
    <property type="taxonomic scope" value="Bacteria"/>
</dbReference>
<feature type="compositionally biased region" description="Basic and acidic residues" evidence="1">
    <location>
        <begin position="857"/>
        <end position="874"/>
    </location>
</feature>
<feature type="domain" description="Polyvalent protein metallopeptidase" evidence="3">
    <location>
        <begin position="170"/>
        <end position="298"/>
    </location>
</feature>
<evidence type="ECO:0000256" key="1">
    <source>
        <dbReference type="SAM" id="MobiDB-lite"/>
    </source>
</evidence>
<dbReference type="RefSeq" id="WP_014027927.1">
    <property type="nucleotide sequence ID" value="NC_015942.1"/>
</dbReference>
<dbReference type="AlphaFoldDB" id="G0JTA2"/>
<protein>
    <recommendedName>
        <fullName evidence="6">DUF1738 domain-containing protein</fullName>
    </recommendedName>
</protein>
<dbReference type="HOGENOM" id="CLU_324565_0_0_6"/>
<evidence type="ECO:0000313" key="4">
    <source>
        <dbReference type="EMBL" id="AEM46656.1"/>
    </source>
</evidence>
<evidence type="ECO:0000259" key="2">
    <source>
        <dbReference type="Pfam" id="PF08401"/>
    </source>
</evidence>
<evidence type="ECO:0000313" key="5">
    <source>
        <dbReference type="Proteomes" id="UP000009220"/>
    </source>
</evidence>
<dbReference type="EMBL" id="CP002985">
    <property type="protein sequence ID" value="AEM46656.1"/>
    <property type="molecule type" value="Genomic_DNA"/>
</dbReference>
<feature type="region of interest" description="Disordered" evidence="1">
    <location>
        <begin position="855"/>
        <end position="889"/>
    </location>
</feature>
<gene>
    <name evidence="4" type="ORF">Acife_0438</name>
</gene>
<organism evidence="4 5">
    <name type="scientific">Acidithiobacillus ferrivorans SS3</name>
    <dbReference type="NCBI Taxonomy" id="743299"/>
    <lineage>
        <taxon>Bacteria</taxon>
        <taxon>Pseudomonadati</taxon>
        <taxon>Pseudomonadota</taxon>
        <taxon>Acidithiobacillia</taxon>
        <taxon>Acidithiobacillales</taxon>
        <taxon>Acidithiobacillaceae</taxon>
        <taxon>Acidithiobacillus</taxon>
    </lineage>
</organism>